<keyword evidence="3" id="KW-1185">Reference proteome</keyword>
<reference evidence="4" key="1">
    <citation type="submission" date="2018-09" db="EMBL/GenBank/DDBJ databases">
        <title>Complete Genome Sequencing of Sulfolobus sp. JCM 16834.</title>
        <authorList>
            <person name="Kato S."/>
            <person name="Itoh T."/>
            <person name="Ohkuma M."/>
        </authorList>
    </citation>
    <scope>NUCLEOTIDE SEQUENCE [LARGE SCALE GENOMIC DNA]</scope>
    <source>
        <strain evidence="4">IC-007</strain>
    </source>
</reference>
<accession>A0A510E696</accession>
<dbReference type="EMBL" id="AP018929">
    <property type="protein sequence ID" value="BBG25157.1"/>
    <property type="molecule type" value="Genomic_DNA"/>
</dbReference>
<name>A0A510E696_9CREN</name>
<gene>
    <name evidence="1" type="ORF">IC006_2492</name>
    <name evidence="2" type="ORF">IC007_2502</name>
</gene>
<accession>A0A510DY87</accession>
<evidence type="ECO:0000313" key="3">
    <source>
        <dbReference type="Proteomes" id="UP000322983"/>
    </source>
</evidence>
<dbReference type="AlphaFoldDB" id="A0A510E696"/>
<sequence length="66" mass="7259">MSPEGRRAVLDVLLAMEEDSRSYWTLLARLWRKFNPVLVVADGVKALDKAISLSGIPPSGNSAWCT</sequence>
<dbReference type="Proteomes" id="UP000325030">
    <property type="component" value="Chromosome"/>
</dbReference>
<dbReference type="EMBL" id="AP018930">
    <property type="protein sequence ID" value="BBG27947.1"/>
    <property type="molecule type" value="Genomic_DNA"/>
</dbReference>
<organism evidence="2 4">
    <name type="scientific">Sulfuracidifex tepidarius</name>
    <dbReference type="NCBI Taxonomy" id="1294262"/>
    <lineage>
        <taxon>Archaea</taxon>
        <taxon>Thermoproteota</taxon>
        <taxon>Thermoprotei</taxon>
        <taxon>Sulfolobales</taxon>
        <taxon>Sulfolobaceae</taxon>
        <taxon>Sulfuracidifex</taxon>
    </lineage>
</organism>
<dbReference type="KEGG" id="step:IC006_2492"/>
<evidence type="ECO:0000313" key="1">
    <source>
        <dbReference type="EMBL" id="BBG25157.1"/>
    </source>
</evidence>
<dbReference type="Proteomes" id="UP000322983">
    <property type="component" value="Chromosome"/>
</dbReference>
<reference evidence="2 3" key="2">
    <citation type="journal article" date="2020" name="Int. J. Syst. Evol. Microbiol.">
        <title>Sulfuracidifex tepidarius gen. nov., sp. nov. and transfer of Sulfolobus metallicus Huber and Stetter 1992 to the genus Sulfuracidifex as Sulfuracidifex metallicus comb. nov.</title>
        <authorList>
            <person name="Itoh T."/>
            <person name="Miura T."/>
            <person name="Sakai H.D."/>
            <person name="Kato S."/>
            <person name="Ohkuma M."/>
            <person name="Takashina T."/>
        </authorList>
    </citation>
    <scope>NUCLEOTIDE SEQUENCE</scope>
    <source>
        <strain evidence="1 3">IC-006</strain>
        <strain evidence="2">IC-007</strain>
    </source>
</reference>
<dbReference type="RefSeq" id="WP_149565046.1">
    <property type="nucleotide sequence ID" value="NZ_AP018930.1"/>
</dbReference>
<evidence type="ECO:0000313" key="4">
    <source>
        <dbReference type="Proteomes" id="UP000325030"/>
    </source>
</evidence>
<protein>
    <submittedName>
        <fullName evidence="2">Uncharacterized protein</fullName>
    </submittedName>
</protein>
<evidence type="ECO:0000313" key="2">
    <source>
        <dbReference type="EMBL" id="BBG27947.1"/>
    </source>
</evidence>
<proteinExistence type="predicted"/>
<dbReference type="GeneID" id="41718783"/>